<evidence type="ECO:0000256" key="2">
    <source>
        <dbReference type="ARBA" id="ARBA00023012"/>
    </source>
</evidence>
<dbReference type="Pfam" id="PF00486">
    <property type="entry name" value="Trans_reg_C"/>
    <property type="match status" value="1"/>
</dbReference>
<evidence type="ECO:0000256" key="7">
    <source>
        <dbReference type="PROSITE-ProRule" id="PRU01091"/>
    </source>
</evidence>
<dbReference type="RefSeq" id="WP_108188180.1">
    <property type="nucleotide sequence ID" value="NZ_PIFK01000050.1"/>
</dbReference>
<dbReference type="GO" id="GO:0032993">
    <property type="term" value="C:protein-DNA complex"/>
    <property type="evidence" value="ECO:0007669"/>
    <property type="project" value="TreeGrafter"/>
</dbReference>
<evidence type="ECO:0000256" key="4">
    <source>
        <dbReference type="ARBA" id="ARBA00023125"/>
    </source>
</evidence>
<evidence type="ECO:0000313" key="10">
    <source>
        <dbReference type="EMBL" id="PTP26944.1"/>
    </source>
</evidence>
<dbReference type="AlphaFoldDB" id="A0A2T5EQY3"/>
<keyword evidence="2" id="KW-0902">Two-component regulatory system</keyword>
<evidence type="ECO:0000313" key="11">
    <source>
        <dbReference type="Proteomes" id="UP000244197"/>
    </source>
</evidence>
<protein>
    <submittedName>
        <fullName evidence="10">Two-component system response regulator BaeR</fullName>
    </submittedName>
</protein>
<dbReference type="CDD" id="cd00383">
    <property type="entry name" value="trans_reg_C"/>
    <property type="match status" value="1"/>
</dbReference>
<feature type="domain" description="Response regulatory" evidence="8">
    <location>
        <begin position="5"/>
        <end position="118"/>
    </location>
</feature>
<gene>
    <name evidence="10" type="ORF">CWO07_20470</name>
</gene>
<evidence type="ECO:0000256" key="6">
    <source>
        <dbReference type="PROSITE-ProRule" id="PRU00169"/>
    </source>
</evidence>
<feature type="modified residue" description="4-aspartylphosphate" evidence="6">
    <location>
        <position position="54"/>
    </location>
</feature>
<dbReference type="FunFam" id="3.40.50.2300:FF:000001">
    <property type="entry name" value="DNA-binding response regulator PhoB"/>
    <property type="match status" value="1"/>
</dbReference>
<keyword evidence="4 7" id="KW-0238">DNA-binding</keyword>
<dbReference type="GO" id="GO:0006355">
    <property type="term" value="P:regulation of DNA-templated transcription"/>
    <property type="evidence" value="ECO:0007669"/>
    <property type="project" value="InterPro"/>
</dbReference>
<reference evidence="10 11" key="1">
    <citation type="submission" date="2017-11" db="EMBL/GenBank/DDBJ databases">
        <title>Population delineation of vibrios coincides with oyster pathogenicity.</title>
        <authorList>
            <person name="Bruto M."/>
            <person name="Labreuche Y."/>
            <person name="James A."/>
            <person name="Piel D."/>
            <person name="Chenivesse S."/>
            <person name="Petton B."/>
            <person name="Polz M.F."/>
            <person name="Le Roux F."/>
        </authorList>
    </citation>
    <scope>NUCLEOTIDE SEQUENCE [LARGE SCALE GENOMIC DNA]</scope>
    <source>
        <strain evidence="10 11">FF_144</strain>
    </source>
</reference>
<name>A0A2T5EQY3_VIBSP</name>
<dbReference type="GO" id="GO:0005829">
    <property type="term" value="C:cytosol"/>
    <property type="evidence" value="ECO:0007669"/>
    <property type="project" value="TreeGrafter"/>
</dbReference>
<dbReference type="InterPro" id="IPR001789">
    <property type="entry name" value="Sig_transdc_resp-reg_receiver"/>
</dbReference>
<feature type="DNA-binding region" description="OmpR/PhoB-type" evidence="7">
    <location>
        <begin position="131"/>
        <end position="230"/>
    </location>
</feature>
<dbReference type="SMART" id="SM00448">
    <property type="entry name" value="REC"/>
    <property type="match status" value="1"/>
</dbReference>
<keyword evidence="1 6" id="KW-0597">Phosphoprotein</keyword>
<dbReference type="InterPro" id="IPR016032">
    <property type="entry name" value="Sig_transdc_resp-reg_C-effctor"/>
</dbReference>
<evidence type="ECO:0000256" key="3">
    <source>
        <dbReference type="ARBA" id="ARBA00023015"/>
    </source>
</evidence>
<evidence type="ECO:0000259" key="8">
    <source>
        <dbReference type="PROSITE" id="PS50110"/>
    </source>
</evidence>
<dbReference type="SMART" id="SM00862">
    <property type="entry name" value="Trans_reg_C"/>
    <property type="match status" value="1"/>
</dbReference>
<dbReference type="Gene3D" id="6.10.250.690">
    <property type="match status" value="1"/>
</dbReference>
<dbReference type="SUPFAM" id="SSF46894">
    <property type="entry name" value="C-terminal effector domain of the bipartite response regulators"/>
    <property type="match status" value="1"/>
</dbReference>
<feature type="domain" description="OmpR/PhoB-type" evidence="9">
    <location>
        <begin position="131"/>
        <end position="230"/>
    </location>
</feature>
<dbReference type="PROSITE" id="PS50110">
    <property type="entry name" value="RESPONSE_REGULATORY"/>
    <property type="match status" value="1"/>
</dbReference>
<organism evidence="10 11">
    <name type="scientific">Vibrio splendidus</name>
    <dbReference type="NCBI Taxonomy" id="29497"/>
    <lineage>
        <taxon>Bacteria</taxon>
        <taxon>Pseudomonadati</taxon>
        <taxon>Pseudomonadota</taxon>
        <taxon>Gammaproteobacteria</taxon>
        <taxon>Vibrionales</taxon>
        <taxon>Vibrionaceae</taxon>
        <taxon>Vibrio</taxon>
    </lineage>
</organism>
<keyword evidence="3" id="KW-0805">Transcription regulation</keyword>
<dbReference type="InterPro" id="IPR011006">
    <property type="entry name" value="CheY-like_superfamily"/>
</dbReference>
<dbReference type="InterPro" id="IPR001867">
    <property type="entry name" value="OmpR/PhoB-type_DNA-bd"/>
</dbReference>
<dbReference type="InterPro" id="IPR039420">
    <property type="entry name" value="WalR-like"/>
</dbReference>
<dbReference type="PROSITE" id="PS51755">
    <property type="entry name" value="OMPR_PHOB"/>
    <property type="match status" value="1"/>
</dbReference>
<evidence type="ECO:0000256" key="1">
    <source>
        <dbReference type="ARBA" id="ARBA00022553"/>
    </source>
</evidence>
<dbReference type="Gene3D" id="1.10.10.10">
    <property type="entry name" value="Winged helix-like DNA-binding domain superfamily/Winged helix DNA-binding domain"/>
    <property type="match status" value="1"/>
</dbReference>
<dbReference type="GO" id="GO:0000156">
    <property type="term" value="F:phosphorelay response regulator activity"/>
    <property type="evidence" value="ECO:0007669"/>
    <property type="project" value="TreeGrafter"/>
</dbReference>
<dbReference type="SUPFAM" id="SSF52172">
    <property type="entry name" value="CheY-like"/>
    <property type="match status" value="1"/>
</dbReference>
<evidence type="ECO:0000259" key="9">
    <source>
        <dbReference type="PROSITE" id="PS51755"/>
    </source>
</evidence>
<dbReference type="InterPro" id="IPR036388">
    <property type="entry name" value="WH-like_DNA-bd_sf"/>
</dbReference>
<dbReference type="Gene3D" id="3.40.50.2300">
    <property type="match status" value="1"/>
</dbReference>
<comment type="caution">
    <text evidence="10">The sequence shown here is derived from an EMBL/GenBank/DDBJ whole genome shotgun (WGS) entry which is preliminary data.</text>
</comment>
<dbReference type="EMBL" id="PIFK01000050">
    <property type="protein sequence ID" value="PTP26944.1"/>
    <property type="molecule type" value="Genomic_DNA"/>
</dbReference>
<dbReference type="Proteomes" id="UP000244197">
    <property type="component" value="Unassembled WGS sequence"/>
</dbReference>
<proteinExistence type="predicted"/>
<keyword evidence="5" id="KW-0804">Transcription</keyword>
<accession>A0A2T5EQY3</accession>
<dbReference type="Pfam" id="PF00072">
    <property type="entry name" value="Response_reg"/>
    <property type="match status" value="1"/>
</dbReference>
<evidence type="ECO:0000256" key="5">
    <source>
        <dbReference type="ARBA" id="ARBA00023163"/>
    </source>
</evidence>
<dbReference type="GO" id="GO:0000976">
    <property type="term" value="F:transcription cis-regulatory region binding"/>
    <property type="evidence" value="ECO:0007669"/>
    <property type="project" value="TreeGrafter"/>
</dbReference>
<sequence length="232" mass="26213">MTKPQVLIVEDEAHIAEVLVAYCQNSGFEATHLASGSNVINHIRTHHVDMLLLDLMLPDTDGMDICKQVRAFSQLPIIMITAKSEEIDRLLGLEFGADDYICKPFSPREVIARIKTVLRRVTPINSANQQASMIIESGFEMKPDEFEVRFEGALIDLTPQEFKILKLFLENTGRVFSRDDILNRAYTDTADVSDRNIDTHIKNIRKKVGQVSTGESPIRSVYGVGYKFTQRI</sequence>
<dbReference type="PANTHER" id="PTHR48111">
    <property type="entry name" value="REGULATOR OF RPOS"/>
    <property type="match status" value="1"/>
</dbReference>
<dbReference type="PANTHER" id="PTHR48111:SF59">
    <property type="entry name" value="TRANSCRIPTIONAL REGULATORY PROTEIN BAER"/>
    <property type="match status" value="1"/>
</dbReference>